<accession>A0ABU4WG15</accession>
<evidence type="ECO:0000313" key="1">
    <source>
        <dbReference type="EMBL" id="MDX8337418.1"/>
    </source>
</evidence>
<gene>
    <name evidence="1" type="ORF">RFV38_13105</name>
</gene>
<dbReference type="EMBL" id="JAVIKH010000039">
    <property type="protein sequence ID" value="MDX8337418.1"/>
    <property type="molecule type" value="Genomic_DNA"/>
</dbReference>
<name>A0ABU4WG15_9FUSO</name>
<keyword evidence="2" id="KW-1185">Reference proteome</keyword>
<protein>
    <submittedName>
        <fullName evidence="1">Uncharacterized protein</fullName>
    </submittedName>
</protein>
<organism evidence="1 2">
    <name type="scientific">Candidatus Cetobacterium colombiensis</name>
    <dbReference type="NCBI Taxonomy" id="3073100"/>
    <lineage>
        <taxon>Bacteria</taxon>
        <taxon>Fusobacteriati</taxon>
        <taxon>Fusobacteriota</taxon>
        <taxon>Fusobacteriia</taxon>
        <taxon>Fusobacteriales</taxon>
        <taxon>Fusobacteriaceae</taxon>
        <taxon>Cetobacterium</taxon>
    </lineage>
</organism>
<sequence length="43" mass="5240">MEILVRKLSQEIDEKLKKYDFKIKDITFDKKDDNILKIKITKN</sequence>
<comment type="caution">
    <text evidence="1">The sequence shown here is derived from an EMBL/GenBank/DDBJ whole genome shotgun (WGS) entry which is preliminary data.</text>
</comment>
<proteinExistence type="predicted"/>
<evidence type="ECO:0000313" key="2">
    <source>
        <dbReference type="Proteomes" id="UP001279681"/>
    </source>
</evidence>
<reference evidence="2" key="1">
    <citation type="submission" date="2023-07" db="EMBL/GenBank/DDBJ databases">
        <authorList>
            <person name="Colorado M.A."/>
            <person name="Villamil L.M."/>
            <person name="Melo J.F."/>
            <person name="Rodriguez J.A."/>
            <person name="Ruiz R.Y."/>
        </authorList>
    </citation>
    <scope>NUCLEOTIDE SEQUENCE [LARGE SCALE GENOMIC DNA]</scope>
    <source>
        <strain evidence="2">C33</strain>
    </source>
</reference>
<dbReference type="Proteomes" id="UP001279681">
    <property type="component" value="Unassembled WGS sequence"/>
</dbReference>